<dbReference type="GO" id="GO:0009390">
    <property type="term" value="C:dimethyl sulfoxide reductase complex"/>
    <property type="evidence" value="ECO:0007669"/>
    <property type="project" value="TreeGrafter"/>
</dbReference>
<organism evidence="2 3">
    <name type="scientific">Mobiluncus curtisii</name>
    <dbReference type="NCBI Taxonomy" id="2051"/>
    <lineage>
        <taxon>Bacteria</taxon>
        <taxon>Bacillati</taxon>
        <taxon>Actinomycetota</taxon>
        <taxon>Actinomycetes</taxon>
        <taxon>Actinomycetales</taxon>
        <taxon>Actinomycetaceae</taxon>
        <taxon>Mobiluncus</taxon>
    </lineage>
</organism>
<feature type="transmembrane region" description="Helical" evidence="1">
    <location>
        <begin position="291"/>
        <end position="312"/>
    </location>
</feature>
<reference evidence="2 3" key="1">
    <citation type="submission" date="2020-04" db="EMBL/GenBank/DDBJ databases">
        <title>Antimicrobial susceptibility and clonality of vaginal-derived multi-drug resistant Mobiluncus isolates in China.</title>
        <authorList>
            <person name="Zhang X."/>
        </authorList>
    </citation>
    <scope>NUCLEOTIDE SEQUENCE [LARGE SCALE GENOMIC DNA]</scope>
    <source>
        <strain evidence="2 3">19</strain>
    </source>
</reference>
<proteinExistence type="predicted"/>
<feature type="transmembrane region" description="Helical" evidence="1">
    <location>
        <begin position="88"/>
        <end position="106"/>
    </location>
</feature>
<dbReference type="PANTHER" id="PTHR38095">
    <property type="entry name" value="ANAEROBIC DIMETHYL SULFOXIDE REDUCTASE CHAIN YNFH"/>
    <property type="match status" value="1"/>
</dbReference>
<dbReference type="Pfam" id="PF04976">
    <property type="entry name" value="DmsC"/>
    <property type="match status" value="1"/>
</dbReference>
<dbReference type="AlphaFoldDB" id="A0A7Y0UGX0"/>
<dbReference type="GO" id="GO:0019645">
    <property type="term" value="P:anaerobic electron transport chain"/>
    <property type="evidence" value="ECO:0007669"/>
    <property type="project" value="InterPro"/>
</dbReference>
<dbReference type="RefSeq" id="WP_169761407.1">
    <property type="nucleotide sequence ID" value="NZ_JABCUI010000002.1"/>
</dbReference>
<feature type="transmembrane region" description="Helical" evidence="1">
    <location>
        <begin position="256"/>
        <end position="279"/>
    </location>
</feature>
<accession>A0A7Y0UGX0</accession>
<feature type="transmembrane region" description="Helical" evidence="1">
    <location>
        <begin position="6"/>
        <end position="26"/>
    </location>
</feature>
<sequence length="331" mass="35539">MEELPMILFTVIAQMAIGAFWALGFVQLLGRLRKLPGESIDRVTDTSLFAVGPLLVLGFFAAFFHLNDPFHAPFTLLHVGSSWLSRELLSGVLFGGFGFVFAACQWNKWLTRTLRDALAVLTALSGLALLAAMSGVYCTVKTIPAWHTPAIPVFFFASALLTGPLAVALSLLLVWKKALSATDTVSAPESWKDWRQHLAVGQISDDLKSLVHSAMQILTIVSAASGIIIMITYPAYLLGLHQQGGAAAHVADVISGGFLTCRLILLGIAVVGAGVFAFTQIRLHSQPTTTLTVLLCGSLLLAFISELLGRAVHYEGLWHVGLNTVQHVIAP</sequence>
<dbReference type="EMBL" id="JABCUI010000002">
    <property type="protein sequence ID" value="NMW87105.1"/>
    <property type="molecule type" value="Genomic_DNA"/>
</dbReference>
<feature type="transmembrane region" description="Helical" evidence="1">
    <location>
        <begin position="149"/>
        <end position="175"/>
    </location>
</feature>
<dbReference type="GO" id="GO:0009389">
    <property type="term" value="F:dimethyl sulfoxide reductase activity"/>
    <property type="evidence" value="ECO:0007669"/>
    <property type="project" value="TreeGrafter"/>
</dbReference>
<gene>
    <name evidence="2" type="ORF">HHJ67_04975</name>
</gene>
<feature type="transmembrane region" description="Helical" evidence="1">
    <location>
        <begin position="47"/>
        <end position="66"/>
    </location>
</feature>
<keyword evidence="1" id="KW-1133">Transmembrane helix</keyword>
<dbReference type="PANTHER" id="PTHR38095:SF2">
    <property type="entry name" value="ANAEROBIC DIMETHYL SULFOXIDE REDUCTASE CHAIN C"/>
    <property type="match status" value="1"/>
</dbReference>
<evidence type="ECO:0000256" key="1">
    <source>
        <dbReference type="SAM" id="Phobius"/>
    </source>
</evidence>
<dbReference type="Proteomes" id="UP000553981">
    <property type="component" value="Unassembled WGS sequence"/>
</dbReference>
<keyword evidence="1" id="KW-0812">Transmembrane</keyword>
<name>A0A7Y0UGX0_9ACTO</name>
<comment type="caution">
    <text evidence="2">The sequence shown here is derived from an EMBL/GenBank/DDBJ whole genome shotgun (WGS) entry which is preliminary data.</text>
</comment>
<dbReference type="InterPro" id="IPR007059">
    <property type="entry name" value="DmsC"/>
</dbReference>
<evidence type="ECO:0000313" key="3">
    <source>
        <dbReference type="Proteomes" id="UP000553981"/>
    </source>
</evidence>
<feature type="transmembrane region" description="Helical" evidence="1">
    <location>
        <begin position="118"/>
        <end position="137"/>
    </location>
</feature>
<dbReference type="GO" id="GO:0005886">
    <property type="term" value="C:plasma membrane"/>
    <property type="evidence" value="ECO:0007669"/>
    <property type="project" value="TreeGrafter"/>
</dbReference>
<feature type="transmembrane region" description="Helical" evidence="1">
    <location>
        <begin position="217"/>
        <end position="236"/>
    </location>
</feature>
<keyword evidence="1" id="KW-0472">Membrane</keyword>
<protein>
    <submittedName>
        <fullName evidence="2">Dimethyl sulfoxide reductase anchor subunit</fullName>
    </submittedName>
</protein>
<evidence type="ECO:0000313" key="2">
    <source>
        <dbReference type="EMBL" id="NMW87105.1"/>
    </source>
</evidence>